<proteinExistence type="predicted"/>
<reference evidence="1 2" key="1">
    <citation type="journal article" date="2020" name="ISME J.">
        <title>Uncovering the hidden diversity of litter-decomposition mechanisms in mushroom-forming fungi.</title>
        <authorList>
            <person name="Floudas D."/>
            <person name="Bentzer J."/>
            <person name="Ahren D."/>
            <person name="Johansson T."/>
            <person name="Persson P."/>
            <person name="Tunlid A."/>
        </authorList>
    </citation>
    <scope>NUCLEOTIDE SEQUENCE [LARGE SCALE GENOMIC DNA]</scope>
    <source>
        <strain evidence="1 2">CBS 146.42</strain>
    </source>
</reference>
<name>A0A8H5FU80_9AGAR</name>
<comment type="caution">
    <text evidence="1">The sequence shown here is derived from an EMBL/GenBank/DDBJ whole genome shotgun (WGS) entry which is preliminary data.</text>
</comment>
<dbReference type="AlphaFoldDB" id="A0A8H5FU80"/>
<dbReference type="Proteomes" id="UP000559027">
    <property type="component" value="Unassembled WGS sequence"/>
</dbReference>
<keyword evidence="2" id="KW-1185">Reference proteome</keyword>
<dbReference type="SUPFAM" id="SSF52047">
    <property type="entry name" value="RNI-like"/>
    <property type="match status" value="1"/>
</dbReference>
<evidence type="ECO:0000313" key="1">
    <source>
        <dbReference type="EMBL" id="KAF5349244.1"/>
    </source>
</evidence>
<evidence type="ECO:0008006" key="3">
    <source>
        <dbReference type="Google" id="ProtNLM"/>
    </source>
</evidence>
<sequence>MTYELEDKPKLPTFLKKCSPQERVKHLDLLIRRLSIERSHYLSTINTENSYTRSLPTEVLMHIFKCAAPPIEFERPKLSKWDEDPYDNSSPWSGPQKYARIRFVQKLAAVSALWHSAVYSTPELWTSVAIKLSPRKMEAKLSLLNIVFQNCGSLGVDLKLKFKHFPRYHHYDPVPKGLLHLLQTHTSRLKALRLEDPPSGLCRQFEGRYTNLECLDVSWSPATAPIFSTINAESAPALRKLSLKSVNNLVLQWSAITSLNLTEVSVDICALILLNGWSPNLTEFFCRSPAPPHRHMPDLTIPVKPSFPQMRDFGWQCLSDYTPWNNLIFQNVQLPSLRTLYWPGGRPDQEAPFNYPSFFGHFSSTLTRLYLEKPSAMEEILFCLFGQEVNPSTLIVEDCDHNSLKAIWQLLDPEHRTVGEHRQMLLPKLQEVLLVYTPGYERPSTLTNGVSSAMLNMLVNRRNKCPEKELRVNAVNHVGFPWDGDSAERMYDLVRSGFPLEIYEFGELHPTCDPSSHES</sequence>
<organism evidence="1 2">
    <name type="scientific">Leucocoprinus leucothites</name>
    <dbReference type="NCBI Taxonomy" id="201217"/>
    <lineage>
        <taxon>Eukaryota</taxon>
        <taxon>Fungi</taxon>
        <taxon>Dikarya</taxon>
        <taxon>Basidiomycota</taxon>
        <taxon>Agaricomycotina</taxon>
        <taxon>Agaricomycetes</taxon>
        <taxon>Agaricomycetidae</taxon>
        <taxon>Agaricales</taxon>
        <taxon>Agaricineae</taxon>
        <taxon>Agaricaceae</taxon>
        <taxon>Leucocoprinus</taxon>
    </lineage>
</organism>
<protein>
    <recommendedName>
        <fullName evidence="3">F-box domain-containing protein</fullName>
    </recommendedName>
</protein>
<accession>A0A8H5FU80</accession>
<evidence type="ECO:0000313" key="2">
    <source>
        <dbReference type="Proteomes" id="UP000559027"/>
    </source>
</evidence>
<gene>
    <name evidence="1" type="ORF">D9756_009470</name>
</gene>
<dbReference type="OrthoDB" id="3018907at2759"/>
<dbReference type="EMBL" id="JAACJO010000017">
    <property type="protein sequence ID" value="KAF5349244.1"/>
    <property type="molecule type" value="Genomic_DNA"/>
</dbReference>